<sequence length="241" mass="27168">MDKKMSIFLILFIVVQFVYQISGDGCTDFGSQDVYCMINQTFYDKGDLMYAFYPMSFGVIINLPKLTREQASATASCRRILTDGTESYCTLGEQCTKPTCMFQILNPTKAERIFIEAVSDNENCAPMNFTFYVKGISPMSSFFAIENSNVAFRWTFPFDVVDVKWIKGDKDGDLMMTYTPANDQTNIIPGYQVNYINVPNSVGMILHNATIEDSNNYTALVNITDNILDYTTTTLTIITGM</sequence>
<keyword evidence="1" id="KW-0732">Signal</keyword>
<dbReference type="Gene3D" id="2.60.40.10">
    <property type="entry name" value="Immunoglobulins"/>
    <property type="match status" value="1"/>
</dbReference>
<dbReference type="Proteomes" id="UP001208570">
    <property type="component" value="Unassembled WGS sequence"/>
</dbReference>
<organism evidence="2 3">
    <name type="scientific">Paralvinella palmiformis</name>
    <dbReference type="NCBI Taxonomy" id="53620"/>
    <lineage>
        <taxon>Eukaryota</taxon>
        <taxon>Metazoa</taxon>
        <taxon>Spiralia</taxon>
        <taxon>Lophotrochozoa</taxon>
        <taxon>Annelida</taxon>
        <taxon>Polychaeta</taxon>
        <taxon>Sedentaria</taxon>
        <taxon>Canalipalpata</taxon>
        <taxon>Terebellida</taxon>
        <taxon>Terebelliformia</taxon>
        <taxon>Alvinellidae</taxon>
        <taxon>Paralvinella</taxon>
    </lineage>
</organism>
<feature type="chain" id="PRO_5041901499" evidence="1">
    <location>
        <begin position="24"/>
        <end position="241"/>
    </location>
</feature>
<feature type="signal peptide" evidence="1">
    <location>
        <begin position="1"/>
        <end position="23"/>
    </location>
</feature>
<accession>A0AAD9IRU0</accession>
<name>A0AAD9IRU0_9ANNE</name>
<evidence type="ECO:0000313" key="3">
    <source>
        <dbReference type="Proteomes" id="UP001208570"/>
    </source>
</evidence>
<evidence type="ECO:0000256" key="1">
    <source>
        <dbReference type="SAM" id="SignalP"/>
    </source>
</evidence>
<dbReference type="SUPFAM" id="SSF48726">
    <property type="entry name" value="Immunoglobulin"/>
    <property type="match status" value="1"/>
</dbReference>
<dbReference type="AlphaFoldDB" id="A0AAD9IRU0"/>
<protein>
    <submittedName>
        <fullName evidence="2">Uncharacterized protein</fullName>
    </submittedName>
</protein>
<evidence type="ECO:0000313" key="2">
    <source>
        <dbReference type="EMBL" id="KAK2139491.1"/>
    </source>
</evidence>
<gene>
    <name evidence="2" type="ORF">LSH36_1755g00038</name>
</gene>
<dbReference type="EMBL" id="JAODUP010001755">
    <property type="protein sequence ID" value="KAK2139491.1"/>
    <property type="molecule type" value="Genomic_DNA"/>
</dbReference>
<keyword evidence="3" id="KW-1185">Reference proteome</keyword>
<dbReference type="InterPro" id="IPR013783">
    <property type="entry name" value="Ig-like_fold"/>
</dbReference>
<dbReference type="InterPro" id="IPR036179">
    <property type="entry name" value="Ig-like_dom_sf"/>
</dbReference>
<proteinExistence type="predicted"/>
<reference evidence="2" key="1">
    <citation type="journal article" date="2023" name="Mol. Biol. Evol.">
        <title>Third-Generation Sequencing Reveals the Adaptive Role of the Epigenome in Three Deep-Sea Polychaetes.</title>
        <authorList>
            <person name="Perez M."/>
            <person name="Aroh O."/>
            <person name="Sun Y."/>
            <person name="Lan Y."/>
            <person name="Juniper S.K."/>
            <person name="Young C.R."/>
            <person name="Angers B."/>
            <person name="Qian P.Y."/>
        </authorList>
    </citation>
    <scope>NUCLEOTIDE SEQUENCE</scope>
    <source>
        <strain evidence="2">P08H-3</strain>
    </source>
</reference>
<comment type="caution">
    <text evidence="2">The sequence shown here is derived from an EMBL/GenBank/DDBJ whole genome shotgun (WGS) entry which is preliminary data.</text>
</comment>